<evidence type="ECO:0000256" key="1">
    <source>
        <dbReference type="ARBA" id="ARBA00023125"/>
    </source>
</evidence>
<dbReference type="InterPro" id="IPR009057">
    <property type="entry name" value="Homeodomain-like_sf"/>
</dbReference>
<keyword evidence="1 4" id="KW-0238">DNA-binding</keyword>
<accession>A0ABR1FBD1</accession>
<dbReference type="GeneID" id="90036839"/>
<organism evidence="8 9">
    <name type="scientific">Myxozyma melibiosi</name>
    <dbReference type="NCBI Taxonomy" id="54550"/>
    <lineage>
        <taxon>Eukaryota</taxon>
        <taxon>Fungi</taxon>
        <taxon>Dikarya</taxon>
        <taxon>Ascomycota</taxon>
        <taxon>Saccharomycotina</taxon>
        <taxon>Lipomycetes</taxon>
        <taxon>Lipomycetales</taxon>
        <taxon>Lipomycetaceae</taxon>
        <taxon>Myxozyma</taxon>
    </lineage>
</organism>
<gene>
    <name evidence="8" type="ORF">BZA70DRAFT_270622</name>
</gene>
<dbReference type="PANTHER" id="PTHR24324">
    <property type="entry name" value="HOMEOBOX PROTEIN HHEX"/>
    <property type="match status" value="1"/>
</dbReference>
<protein>
    <recommendedName>
        <fullName evidence="7">Homeobox domain-containing protein</fullName>
    </recommendedName>
</protein>
<evidence type="ECO:0000259" key="7">
    <source>
        <dbReference type="PROSITE" id="PS50071"/>
    </source>
</evidence>
<evidence type="ECO:0000313" key="8">
    <source>
        <dbReference type="EMBL" id="KAK7207159.1"/>
    </source>
</evidence>
<dbReference type="Proteomes" id="UP001498771">
    <property type="component" value="Unassembled WGS sequence"/>
</dbReference>
<feature type="region of interest" description="Disordered" evidence="6">
    <location>
        <begin position="9"/>
        <end position="38"/>
    </location>
</feature>
<feature type="compositionally biased region" description="Low complexity" evidence="6">
    <location>
        <begin position="77"/>
        <end position="90"/>
    </location>
</feature>
<dbReference type="InterPro" id="IPR001356">
    <property type="entry name" value="HD"/>
</dbReference>
<dbReference type="RefSeq" id="XP_064770192.1">
    <property type="nucleotide sequence ID" value="XM_064911327.1"/>
</dbReference>
<dbReference type="PANTHER" id="PTHR24324:SF9">
    <property type="entry name" value="HOMEOBOX DOMAIN-CONTAINING PROTEIN"/>
    <property type="match status" value="1"/>
</dbReference>
<evidence type="ECO:0000313" key="9">
    <source>
        <dbReference type="Proteomes" id="UP001498771"/>
    </source>
</evidence>
<evidence type="ECO:0000256" key="2">
    <source>
        <dbReference type="ARBA" id="ARBA00023155"/>
    </source>
</evidence>
<feature type="DNA-binding region" description="Homeobox" evidence="4">
    <location>
        <begin position="28"/>
        <end position="87"/>
    </location>
</feature>
<dbReference type="Gene3D" id="1.10.10.60">
    <property type="entry name" value="Homeodomain-like"/>
    <property type="match status" value="1"/>
</dbReference>
<proteinExistence type="predicted"/>
<keyword evidence="9" id="KW-1185">Reference proteome</keyword>
<comment type="caution">
    <text evidence="8">The sequence shown here is derived from an EMBL/GenBank/DDBJ whole genome shotgun (WGS) entry which is preliminary data.</text>
</comment>
<feature type="region of interest" description="Disordered" evidence="6">
    <location>
        <begin position="77"/>
        <end position="177"/>
    </location>
</feature>
<evidence type="ECO:0000256" key="6">
    <source>
        <dbReference type="SAM" id="MobiDB-lite"/>
    </source>
</evidence>
<dbReference type="CDD" id="cd00086">
    <property type="entry name" value="homeodomain"/>
    <property type="match status" value="1"/>
</dbReference>
<dbReference type="EMBL" id="JBBJBU010000001">
    <property type="protein sequence ID" value="KAK7207159.1"/>
    <property type="molecule type" value="Genomic_DNA"/>
</dbReference>
<dbReference type="Pfam" id="PF00046">
    <property type="entry name" value="Homeodomain"/>
    <property type="match status" value="1"/>
</dbReference>
<dbReference type="InterPro" id="IPR051000">
    <property type="entry name" value="Homeobox_DNA-bind_prot"/>
</dbReference>
<evidence type="ECO:0000256" key="4">
    <source>
        <dbReference type="PROSITE-ProRule" id="PRU00108"/>
    </source>
</evidence>
<reference evidence="8 9" key="1">
    <citation type="submission" date="2024-03" db="EMBL/GenBank/DDBJ databases">
        <title>Genome-scale model development and genomic sequencing of the oleaginous clade Lipomyces.</title>
        <authorList>
            <consortium name="Lawrence Berkeley National Laboratory"/>
            <person name="Czajka J.J."/>
            <person name="Han Y."/>
            <person name="Kim J."/>
            <person name="Mondo S.J."/>
            <person name="Hofstad B.A."/>
            <person name="Robles A."/>
            <person name="Haridas S."/>
            <person name="Riley R."/>
            <person name="LaButti K."/>
            <person name="Pangilinan J."/>
            <person name="Andreopoulos W."/>
            <person name="Lipzen A."/>
            <person name="Yan J."/>
            <person name="Wang M."/>
            <person name="Ng V."/>
            <person name="Grigoriev I.V."/>
            <person name="Spatafora J.W."/>
            <person name="Magnuson J.K."/>
            <person name="Baker S.E."/>
            <person name="Pomraning K.R."/>
        </authorList>
    </citation>
    <scope>NUCLEOTIDE SEQUENCE [LARGE SCALE GENOMIC DNA]</scope>
    <source>
        <strain evidence="8 9">Phaff 52-87</strain>
    </source>
</reference>
<evidence type="ECO:0000256" key="5">
    <source>
        <dbReference type="RuleBase" id="RU000682"/>
    </source>
</evidence>
<feature type="compositionally biased region" description="Low complexity" evidence="6">
    <location>
        <begin position="98"/>
        <end position="144"/>
    </location>
</feature>
<keyword evidence="3 4" id="KW-0539">Nucleus</keyword>
<dbReference type="SUPFAM" id="SSF46689">
    <property type="entry name" value="Homeodomain-like"/>
    <property type="match status" value="1"/>
</dbReference>
<evidence type="ECO:0000256" key="3">
    <source>
        <dbReference type="ARBA" id="ARBA00023242"/>
    </source>
</evidence>
<keyword evidence="2 4" id="KW-0371">Homeobox</keyword>
<dbReference type="PROSITE" id="PS00027">
    <property type="entry name" value="HOMEOBOX_1"/>
    <property type="match status" value="1"/>
</dbReference>
<comment type="subcellular location">
    <subcellularLocation>
        <location evidence="4 5">Nucleus</location>
    </subcellularLocation>
</comment>
<dbReference type="SMART" id="SM00389">
    <property type="entry name" value="HOX"/>
    <property type="match status" value="1"/>
</dbReference>
<dbReference type="PROSITE" id="PS50071">
    <property type="entry name" value="HOMEOBOX_2"/>
    <property type="match status" value="1"/>
</dbReference>
<sequence length="338" mass="35837">MIASYAFISHSPSTYPHREPEIDNAPLARRKRRRTSPNELQILYSEFERCAKPPRHVRQDIAERVGMTEKAVQIWFQNRRQSSRRALQQQKKPRNQRPAPASASSSLSSVPDSSSPASLSESRSSQPSSSSPGPESPSSSASASHLAYLPFPQADSSSSPAVPRSMPISLPPISQAKGVLTPSSASFTNVMSMAAITHATPSASTPTEPAIPNALAASTADKVQLPPLRSAVASSKSAAPPSNLRLAMSVDGKAKVVFGELDGDKSIKEESNGKENLAAISAPTTTASTTTSSAVETSTPTLPSVASSVAMMTTQSDPAISEYECVQNLLQLRRGTWI</sequence>
<name>A0ABR1FBD1_9ASCO</name>
<dbReference type="InterPro" id="IPR017970">
    <property type="entry name" value="Homeobox_CS"/>
</dbReference>
<feature type="domain" description="Homeobox" evidence="7">
    <location>
        <begin position="26"/>
        <end position="86"/>
    </location>
</feature>